<dbReference type="EMBL" id="CP074694">
    <property type="protein sequence ID" value="QVL30376.1"/>
    <property type="molecule type" value="Genomic_DNA"/>
</dbReference>
<keyword evidence="2" id="KW-0805">Transcription regulation</keyword>
<feature type="domain" description="RNA polymerase sigma-70 region 2" evidence="6">
    <location>
        <begin position="33"/>
        <end position="100"/>
    </location>
</feature>
<reference evidence="8" key="1">
    <citation type="submission" date="2021-05" db="EMBL/GenBank/DDBJ databases">
        <title>Complete genome sequence of the cellulolytic planctomycete Telmatocola sphagniphila SP2T and characterization of the first cellulase from planctomycetes.</title>
        <authorList>
            <person name="Rakitin A.L."/>
            <person name="Beletsky A.V."/>
            <person name="Naumoff D.G."/>
            <person name="Kulichevskaya I.S."/>
            <person name="Mardanov A.V."/>
            <person name="Ravin N.V."/>
            <person name="Dedysh S.N."/>
        </authorList>
    </citation>
    <scope>NUCLEOTIDE SEQUENCE</scope>
    <source>
        <strain evidence="8">SP2T</strain>
    </source>
</reference>
<gene>
    <name evidence="8" type="ORF">KIH39_16125</name>
</gene>
<dbReference type="InterPro" id="IPR013324">
    <property type="entry name" value="RNA_pol_sigma_r3/r4-like"/>
</dbReference>
<dbReference type="Pfam" id="PF04542">
    <property type="entry name" value="Sigma70_r2"/>
    <property type="match status" value="1"/>
</dbReference>
<dbReference type="Gene3D" id="1.10.10.10">
    <property type="entry name" value="Winged helix-like DNA-binding domain superfamily/Winged helix DNA-binding domain"/>
    <property type="match status" value="1"/>
</dbReference>
<keyword evidence="3" id="KW-0731">Sigma factor</keyword>
<evidence type="ECO:0000313" key="9">
    <source>
        <dbReference type="Proteomes" id="UP000676194"/>
    </source>
</evidence>
<keyword evidence="5" id="KW-0804">Transcription</keyword>
<sequence length="206" mass="23662">MYSSTQPSPPGPFDEKTLLAKLRNGDADGFEYLVRTWCSRLLAVARRMLANEEDAQDCVQEAFLQAFRKINEFQERSALGTWLHRILVNAALMKLRSRQRQAVELDENLLPQFDESGHRVGKSANPRSSAEELAVRQEVREQVREKIALLPDAYRLVLVLRDIEGYDTAEAARILEITEVVLKVRLHRARAALKKLLEPLWKEELL</sequence>
<dbReference type="CDD" id="cd06171">
    <property type="entry name" value="Sigma70_r4"/>
    <property type="match status" value="1"/>
</dbReference>
<dbReference type="RefSeq" id="WP_213494247.1">
    <property type="nucleotide sequence ID" value="NZ_CP074694.1"/>
</dbReference>
<evidence type="ECO:0000313" key="8">
    <source>
        <dbReference type="EMBL" id="QVL30376.1"/>
    </source>
</evidence>
<dbReference type="SUPFAM" id="SSF88659">
    <property type="entry name" value="Sigma3 and sigma4 domains of RNA polymerase sigma factors"/>
    <property type="match status" value="1"/>
</dbReference>
<dbReference type="Proteomes" id="UP000676194">
    <property type="component" value="Chromosome"/>
</dbReference>
<dbReference type="Gene3D" id="1.10.1740.10">
    <property type="match status" value="1"/>
</dbReference>
<name>A0A8E6B2A7_9BACT</name>
<dbReference type="InterPro" id="IPR036388">
    <property type="entry name" value="WH-like_DNA-bd_sf"/>
</dbReference>
<dbReference type="InterPro" id="IPR014284">
    <property type="entry name" value="RNA_pol_sigma-70_dom"/>
</dbReference>
<keyword evidence="4" id="KW-0238">DNA-binding</keyword>
<dbReference type="AlphaFoldDB" id="A0A8E6B2A7"/>
<feature type="domain" description="RNA polymerase sigma factor 70 region 4 type 2" evidence="7">
    <location>
        <begin position="140"/>
        <end position="193"/>
    </location>
</feature>
<dbReference type="InterPro" id="IPR007627">
    <property type="entry name" value="RNA_pol_sigma70_r2"/>
</dbReference>
<proteinExistence type="inferred from homology"/>
<dbReference type="PANTHER" id="PTHR43133">
    <property type="entry name" value="RNA POLYMERASE ECF-TYPE SIGMA FACTO"/>
    <property type="match status" value="1"/>
</dbReference>
<evidence type="ECO:0000256" key="3">
    <source>
        <dbReference type="ARBA" id="ARBA00023082"/>
    </source>
</evidence>
<protein>
    <submittedName>
        <fullName evidence="8">Sigma-70 family RNA polymerase sigma factor</fullName>
    </submittedName>
</protein>
<dbReference type="KEGG" id="tsph:KIH39_16125"/>
<keyword evidence="9" id="KW-1185">Reference proteome</keyword>
<evidence type="ECO:0000256" key="1">
    <source>
        <dbReference type="ARBA" id="ARBA00010641"/>
    </source>
</evidence>
<dbReference type="GO" id="GO:0016987">
    <property type="term" value="F:sigma factor activity"/>
    <property type="evidence" value="ECO:0007669"/>
    <property type="project" value="UniProtKB-KW"/>
</dbReference>
<organism evidence="8 9">
    <name type="scientific">Telmatocola sphagniphila</name>
    <dbReference type="NCBI Taxonomy" id="1123043"/>
    <lineage>
        <taxon>Bacteria</taxon>
        <taxon>Pseudomonadati</taxon>
        <taxon>Planctomycetota</taxon>
        <taxon>Planctomycetia</taxon>
        <taxon>Gemmatales</taxon>
        <taxon>Gemmataceae</taxon>
    </lineage>
</organism>
<evidence type="ECO:0000256" key="2">
    <source>
        <dbReference type="ARBA" id="ARBA00023015"/>
    </source>
</evidence>
<dbReference type="GO" id="GO:0003677">
    <property type="term" value="F:DNA binding"/>
    <property type="evidence" value="ECO:0007669"/>
    <property type="project" value="UniProtKB-KW"/>
</dbReference>
<evidence type="ECO:0000259" key="7">
    <source>
        <dbReference type="Pfam" id="PF08281"/>
    </source>
</evidence>
<dbReference type="NCBIfam" id="TIGR02937">
    <property type="entry name" value="sigma70-ECF"/>
    <property type="match status" value="1"/>
</dbReference>
<dbReference type="PANTHER" id="PTHR43133:SF8">
    <property type="entry name" value="RNA POLYMERASE SIGMA FACTOR HI_1459-RELATED"/>
    <property type="match status" value="1"/>
</dbReference>
<evidence type="ECO:0000256" key="4">
    <source>
        <dbReference type="ARBA" id="ARBA00023125"/>
    </source>
</evidence>
<dbReference type="GO" id="GO:0006352">
    <property type="term" value="P:DNA-templated transcription initiation"/>
    <property type="evidence" value="ECO:0007669"/>
    <property type="project" value="InterPro"/>
</dbReference>
<dbReference type="InterPro" id="IPR013249">
    <property type="entry name" value="RNA_pol_sigma70_r4_t2"/>
</dbReference>
<dbReference type="InterPro" id="IPR039425">
    <property type="entry name" value="RNA_pol_sigma-70-like"/>
</dbReference>
<dbReference type="SUPFAM" id="SSF88946">
    <property type="entry name" value="Sigma2 domain of RNA polymerase sigma factors"/>
    <property type="match status" value="1"/>
</dbReference>
<dbReference type="Pfam" id="PF08281">
    <property type="entry name" value="Sigma70_r4_2"/>
    <property type="match status" value="1"/>
</dbReference>
<comment type="similarity">
    <text evidence="1">Belongs to the sigma-70 factor family. ECF subfamily.</text>
</comment>
<evidence type="ECO:0000259" key="6">
    <source>
        <dbReference type="Pfam" id="PF04542"/>
    </source>
</evidence>
<accession>A0A8E6B2A7</accession>
<dbReference type="InterPro" id="IPR013325">
    <property type="entry name" value="RNA_pol_sigma_r2"/>
</dbReference>
<evidence type="ECO:0000256" key="5">
    <source>
        <dbReference type="ARBA" id="ARBA00023163"/>
    </source>
</evidence>